<gene>
    <name evidence="9" type="ORF">P9847_17530</name>
</gene>
<keyword evidence="10" id="KW-1185">Reference proteome</keyword>
<keyword evidence="2" id="KW-0813">Transport</keyword>
<evidence type="ECO:0000256" key="5">
    <source>
        <dbReference type="ARBA" id="ARBA00022989"/>
    </source>
</evidence>
<feature type="transmembrane region" description="Helical" evidence="7">
    <location>
        <begin position="60"/>
        <end position="79"/>
    </location>
</feature>
<feature type="domain" description="Major facilitator superfamily (MFS) profile" evidence="8">
    <location>
        <begin position="21"/>
        <end position="395"/>
    </location>
</feature>
<evidence type="ECO:0000256" key="2">
    <source>
        <dbReference type="ARBA" id="ARBA00022448"/>
    </source>
</evidence>
<feature type="transmembrane region" description="Helical" evidence="7">
    <location>
        <begin position="218"/>
        <end position="241"/>
    </location>
</feature>
<dbReference type="PROSITE" id="PS50850">
    <property type="entry name" value="MFS"/>
    <property type="match status" value="1"/>
</dbReference>
<feature type="transmembrane region" description="Helical" evidence="7">
    <location>
        <begin position="173"/>
        <end position="198"/>
    </location>
</feature>
<dbReference type="Pfam" id="PF07690">
    <property type="entry name" value="MFS_1"/>
    <property type="match status" value="1"/>
</dbReference>
<dbReference type="InterPro" id="IPR036259">
    <property type="entry name" value="MFS_trans_sf"/>
</dbReference>
<dbReference type="Proteomes" id="UP001343257">
    <property type="component" value="Unassembled WGS sequence"/>
</dbReference>
<keyword evidence="4 7" id="KW-0812">Transmembrane</keyword>
<feature type="transmembrane region" description="Helical" evidence="7">
    <location>
        <begin position="306"/>
        <end position="326"/>
    </location>
</feature>
<comment type="subcellular location">
    <subcellularLocation>
        <location evidence="1">Cell membrane</location>
        <topology evidence="1">Multi-pass membrane protein</topology>
    </subcellularLocation>
</comment>
<evidence type="ECO:0000256" key="6">
    <source>
        <dbReference type="ARBA" id="ARBA00023136"/>
    </source>
</evidence>
<accession>A0ABU6PXT5</accession>
<dbReference type="RefSeq" id="WP_328279849.1">
    <property type="nucleotide sequence ID" value="NZ_JARTLD010000044.1"/>
</dbReference>
<evidence type="ECO:0000256" key="7">
    <source>
        <dbReference type="SAM" id="Phobius"/>
    </source>
</evidence>
<dbReference type="PANTHER" id="PTHR43124:SF8">
    <property type="entry name" value="INNER MEMBRANE TRANSPORT PROTEIN YDHP"/>
    <property type="match status" value="1"/>
</dbReference>
<evidence type="ECO:0000256" key="3">
    <source>
        <dbReference type="ARBA" id="ARBA00022475"/>
    </source>
</evidence>
<proteinExistence type="predicted"/>
<organism evidence="9 10">
    <name type="scientific">Paenibacillus chibensis</name>
    <dbReference type="NCBI Taxonomy" id="59846"/>
    <lineage>
        <taxon>Bacteria</taxon>
        <taxon>Bacillati</taxon>
        <taxon>Bacillota</taxon>
        <taxon>Bacilli</taxon>
        <taxon>Bacillales</taxon>
        <taxon>Paenibacillaceae</taxon>
        <taxon>Paenibacillus</taxon>
    </lineage>
</organism>
<sequence>MSHPSQASRASSGKKDPFPVSILSLTVGAFAIGMTEFVIMGILPNVAEDLHVKISTAGQLITSYALGVAIGAPVMTILTHRLPQKLLLCLLMALFILGNGIAVIAPNYNVLMGARLLTALCHGTFFGVGAVIASNLVKSHKRAGAVSIMMAGLTIANIIGVPIGTFIGQHLGWRASFAVIMVMGIVALIGIMIFIPRIRQDEHASLINQFRALAQPKLLVILLASAIGNSSLFAVFTYIASLLEKVTGFQEHSVTWILVLFGIGVTLGNIAGGKLADWKLMPAVLGIFATVCIVLTIFTFTVHHPAAAVITIFFWGAASFAVMPGIQVKIMNMAQEAPALASTSNHSAGNLGNAFGAFFGGWVIDNMGLTSLPWVGAVLVGIALLIGFSVYAMERKEAHAPSGHHTESQGASL</sequence>
<dbReference type="InterPro" id="IPR011701">
    <property type="entry name" value="MFS"/>
</dbReference>
<evidence type="ECO:0000256" key="4">
    <source>
        <dbReference type="ARBA" id="ARBA00022692"/>
    </source>
</evidence>
<keyword evidence="6 7" id="KW-0472">Membrane</keyword>
<feature type="transmembrane region" description="Helical" evidence="7">
    <location>
        <begin position="371"/>
        <end position="392"/>
    </location>
</feature>
<dbReference type="Gene3D" id="1.20.1250.20">
    <property type="entry name" value="MFS general substrate transporter like domains"/>
    <property type="match status" value="1"/>
</dbReference>
<feature type="transmembrane region" description="Helical" evidence="7">
    <location>
        <begin position="20"/>
        <end position="40"/>
    </location>
</feature>
<evidence type="ECO:0000313" key="9">
    <source>
        <dbReference type="EMBL" id="MED5019114.1"/>
    </source>
</evidence>
<dbReference type="CDD" id="cd17324">
    <property type="entry name" value="MFS_NepI_like"/>
    <property type="match status" value="1"/>
</dbReference>
<reference evidence="9 10" key="1">
    <citation type="submission" date="2023-03" db="EMBL/GenBank/DDBJ databases">
        <title>Bacillus Genome Sequencing.</title>
        <authorList>
            <person name="Dunlap C."/>
        </authorList>
    </citation>
    <scope>NUCLEOTIDE SEQUENCE [LARGE SCALE GENOMIC DNA]</scope>
    <source>
        <strain evidence="9 10">NRS-52</strain>
    </source>
</reference>
<feature type="transmembrane region" description="Helical" evidence="7">
    <location>
        <begin position="347"/>
        <end position="365"/>
    </location>
</feature>
<evidence type="ECO:0000259" key="8">
    <source>
        <dbReference type="PROSITE" id="PS50850"/>
    </source>
</evidence>
<protein>
    <submittedName>
        <fullName evidence="9">MFS transporter</fullName>
    </submittedName>
</protein>
<dbReference type="InterPro" id="IPR050189">
    <property type="entry name" value="MFS_Efflux_Transporters"/>
</dbReference>
<dbReference type="SUPFAM" id="SSF103473">
    <property type="entry name" value="MFS general substrate transporter"/>
    <property type="match status" value="1"/>
</dbReference>
<comment type="caution">
    <text evidence="9">The sequence shown here is derived from an EMBL/GenBank/DDBJ whole genome shotgun (WGS) entry which is preliminary data.</text>
</comment>
<keyword evidence="5 7" id="KW-1133">Transmembrane helix</keyword>
<feature type="transmembrane region" description="Helical" evidence="7">
    <location>
        <begin position="283"/>
        <end position="300"/>
    </location>
</feature>
<keyword evidence="3" id="KW-1003">Cell membrane</keyword>
<dbReference type="InterPro" id="IPR020846">
    <property type="entry name" value="MFS_dom"/>
</dbReference>
<evidence type="ECO:0000256" key="1">
    <source>
        <dbReference type="ARBA" id="ARBA00004651"/>
    </source>
</evidence>
<feature type="transmembrane region" description="Helical" evidence="7">
    <location>
        <begin position="86"/>
        <end position="105"/>
    </location>
</feature>
<dbReference type="EMBL" id="JARTLD010000044">
    <property type="protein sequence ID" value="MED5019114.1"/>
    <property type="molecule type" value="Genomic_DNA"/>
</dbReference>
<feature type="transmembrane region" description="Helical" evidence="7">
    <location>
        <begin position="253"/>
        <end position="271"/>
    </location>
</feature>
<evidence type="ECO:0000313" key="10">
    <source>
        <dbReference type="Proteomes" id="UP001343257"/>
    </source>
</evidence>
<feature type="transmembrane region" description="Helical" evidence="7">
    <location>
        <begin position="144"/>
        <end position="167"/>
    </location>
</feature>
<dbReference type="PANTHER" id="PTHR43124">
    <property type="entry name" value="PURINE EFFLUX PUMP PBUE"/>
    <property type="match status" value="1"/>
</dbReference>
<feature type="transmembrane region" description="Helical" evidence="7">
    <location>
        <begin position="117"/>
        <end position="137"/>
    </location>
</feature>
<name>A0ABU6PXT5_9BACL</name>